<sequence length="277" mass="29948">MAPAANNARRVHFDLPLSPASTISSSGPRTPSTGPSYARHIIPLPAVSPDFPSINLPVYPPSPIFVPIYQPFYPLVPAPAPVPSQASLRPQVQVNLKLAAPGPGERALVDWDLWMRPSKASERRAGGAQAAAQRYAGLSSALLAEPATTPGVAQLTLSVAHPNFQWTIPVNARGEHVTVDDVLIALYDALQLPVRTAEWREAERARIDKAIAKSFRDRCRQVPGNMTPQAAEQLGVKRIDYLTTSRLFAGLEVANSECGAKYGEVDGVELRLQLRDV</sequence>
<dbReference type="GeneID" id="24100759"/>
<name>J4GGE4_9APHY</name>
<dbReference type="RefSeq" id="XP_012185131.1">
    <property type="nucleotide sequence ID" value="XM_012329741.1"/>
</dbReference>
<accession>J4GGE4</accession>
<feature type="domain" description="DUF6699" evidence="1">
    <location>
        <begin position="110"/>
        <end position="253"/>
    </location>
</feature>
<evidence type="ECO:0000259" key="1">
    <source>
        <dbReference type="Pfam" id="PF20415"/>
    </source>
</evidence>
<protein>
    <recommendedName>
        <fullName evidence="1">DUF6699 domain-containing protein</fullName>
    </recommendedName>
</protein>
<reference evidence="2 3" key="1">
    <citation type="journal article" date="2012" name="Appl. Environ. Microbiol.">
        <title>Short-read sequencing for genomic analysis of the brown rot fungus Fibroporia radiculosa.</title>
        <authorList>
            <person name="Tang J.D."/>
            <person name="Perkins A.D."/>
            <person name="Sonstegard T.S."/>
            <person name="Schroeder S.G."/>
            <person name="Burgess S.C."/>
            <person name="Diehl S.V."/>
        </authorList>
    </citation>
    <scope>NUCLEOTIDE SEQUENCE [LARGE SCALE GENOMIC DNA]</scope>
    <source>
        <strain evidence="2 3">TFFH 294</strain>
    </source>
</reference>
<dbReference type="AlphaFoldDB" id="J4GGE4"/>
<evidence type="ECO:0000313" key="3">
    <source>
        <dbReference type="Proteomes" id="UP000006352"/>
    </source>
</evidence>
<dbReference type="InterPro" id="IPR046522">
    <property type="entry name" value="DUF6699"/>
</dbReference>
<dbReference type="HOGENOM" id="CLU_1004856_0_0_1"/>
<keyword evidence="3" id="KW-1185">Reference proteome</keyword>
<gene>
    <name evidence="2" type="ORF">FIBRA_08084</name>
</gene>
<dbReference type="STRING" id="599839.J4GGE4"/>
<organism evidence="2 3">
    <name type="scientific">Fibroporia radiculosa</name>
    <dbReference type="NCBI Taxonomy" id="599839"/>
    <lineage>
        <taxon>Eukaryota</taxon>
        <taxon>Fungi</taxon>
        <taxon>Dikarya</taxon>
        <taxon>Basidiomycota</taxon>
        <taxon>Agaricomycotina</taxon>
        <taxon>Agaricomycetes</taxon>
        <taxon>Polyporales</taxon>
        <taxon>Fibroporiaceae</taxon>
        <taxon>Fibroporia</taxon>
    </lineage>
</organism>
<dbReference type="Pfam" id="PF20415">
    <property type="entry name" value="DUF6699"/>
    <property type="match status" value="1"/>
</dbReference>
<dbReference type="EMBL" id="HE797209">
    <property type="protein sequence ID" value="CCM05848.1"/>
    <property type="molecule type" value="Genomic_DNA"/>
</dbReference>
<dbReference type="InParanoid" id="J4GGE4"/>
<evidence type="ECO:0000313" key="2">
    <source>
        <dbReference type="EMBL" id="CCM05848.1"/>
    </source>
</evidence>
<dbReference type="Proteomes" id="UP000006352">
    <property type="component" value="Unassembled WGS sequence"/>
</dbReference>
<dbReference type="OrthoDB" id="3144234at2759"/>
<proteinExistence type="predicted"/>